<dbReference type="PANTHER" id="PTHR44329:SF298">
    <property type="entry name" value="MIXED LINEAGE KINASE DOMAIN-LIKE PROTEIN"/>
    <property type="match status" value="1"/>
</dbReference>
<evidence type="ECO:0000256" key="2">
    <source>
        <dbReference type="ARBA" id="ARBA00022840"/>
    </source>
</evidence>
<evidence type="ECO:0000256" key="1">
    <source>
        <dbReference type="ARBA" id="ARBA00022741"/>
    </source>
</evidence>
<dbReference type="Proteomes" id="UP001174909">
    <property type="component" value="Unassembled WGS sequence"/>
</dbReference>
<dbReference type="GO" id="GO:0097527">
    <property type="term" value="P:necroptotic signaling pathway"/>
    <property type="evidence" value="ECO:0007669"/>
    <property type="project" value="TreeGrafter"/>
</dbReference>
<dbReference type="PROSITE" id="PS00109">
    <property type="entry name" value="PROTEIN_KINASE_TYR"/>
    <property type="match status" value="1"/>
</dbReference>
<keyword evidence="6" id="KW-0418">Kinase</keyword>
<protein>
    <submittedName>
        <fullName evidence="6">Serine/threonine-protein kinase phg2</fullName>
    </submittedName>
</protein>
<evidence type="ECO:0000256" key="3">
    <source>
        <dbReference type="PROSITE-ProRule" id="PRU10141"/>
    </source>
</evidence>
<dbReference type="PANTHER" id="PTHR44329">
    <property type="entry name" value="SERINE/THREONINE-PROTEIN KINASE TNNI3K-RELATED"/>
    <property type="match status" value="1"/>
</dbReference>
<dbReference type="EMBL" id="CASHTH010000199">
    <property type="protein sequence ID" value="CAI7993830.1"/>
    <property type="molecule type" value="Genomic_DNA"/>
</dbReference>
<evidence type="ECO:0000259" key="5">
    <source>
        <dbReference type="PROSITE" id="PS50011"/>
    </source>
</evidence>
<gene>
    <name evidence="6" type="ORF">GBAR_LOCUS1335</name>
</gene>
<dbReference type="SUPFAM" id="SSF56112">
    <property type="entry name" value="Protein kinase-like (PK-like)"/>
    <property type="match status" value="1"/>
</dbReference>
<name>A0AA35QVI6_GEOBA</name>
<feature type="binding site" evidence="3">
    <location>
        <position position="55"/>
    </location>
    <ligand>
        <name>ATP</name>
        <dbReference type="ChEBI" id="CHEBI:30616"/>
    </ligand>
</feature>
<reference evidence="6" key="1">
    <citation type="submission" date="2023-03" db="EMBL/GenBank/DDBJ databases">
        <authorList>
            <person name="Steffen K."/>
            <person name="Cardenas P."/>
        </authorList>
    </citation>
    <scope>NUCLEOTIDE SEQUENCE</scope>
</reference>
<evidence type="ECO:0000256" key="4">
    <source>
        <dbReference type="SAM" id="Coils"/>
    </source>
</evidence>
<comment type="caution">
    <text evidence="6">The sequence shown here is derived from an EMBL/GenBank/DDBJ whole genome shotgun (WGS) entry which is preliminary data.</text>
</comment>
<keyword evidence="7" id="KW-1185">Reference proteome</keyword>
<dbReference type="AlphaFoldDB" id="A0AA35QVI6"/>
<dbReference type="Pfam" id="PF00069">
    <property type="entry name" value="Pkinase"/>
    <property type="match status" value="1"/>
</dbReference>
<keyword evidence="6" id="KW-0808">Transferase</keyword>
<feature type="domain" description="Protein kinase" evidence="5">
    <location>
        <begin position="28"/>
        <end position="310"/>
    </location>
</feature>
<evidence type="ECO:0000313" key="6">
    <source>
        <dbReference type="EMBL" id="CAI7993830.1"/>
    </source>
</evidence>
<evidence type="ECO:0000313" key="7">
    <source>
        <dbReference type="Proteomes" id="UP001174909"/>
    </source>
</evidence>
<keyword evidence="4" id="KW-0175">Coiled coil</keyword>
<dbReference type="InterPro" id="IPR051681">
    <property type="entry name" value="Ser/Thr_Kinases-Pseudokinases"/>
</dbReference>
<dbReference type="InterPro" id="IPR017441">
    <property type="entry name" value="Protein_kinase_ATP_BS"/>
</dbReference>
<feature type="coiled-coil region" evidence="4">
    <location>
        <begin position="320"/>
        <end position="453"/>
    </location>
</feature>
<dbReference type="GO" id="GO:0004672">
    <property type="term" value="F:protein kinase activity"/>
    <property type="evidence" value="ECO:0007669"/>
    <property type="project" value="InterPro"/>
</dbReference>
<dbReference type="Gene3D" id="1.10.510.10">
    <property type="entry name" value="Transferase(Phosphotransferase) domain 1"/>
    <property type="match status" value="1"/>
</dbReference>
<dbReference type="PROSITE" id="PS00107">
    <property type="entry name" value="PROTEIN_KINASE_ATP"/>
    <property type="match status" value="1"/>
</dbReference>
<organism evidence="6 7">
    <name type="scientific">Geodia barretti</name>
    <name type="common">Barrett's horny sponge</name>
    <dbReference type="NCBI Taxonomy" id="519541"/>
    <lineage>
        <taxon>Eukaryota</taxon>
        <taxon>Metazoa</taxon>
        <taxon>Porifera</taxon>
        <taxon>Demospongiae</taxon>
        <taxon>Heteroscleromorpha</taxon>
        <taxon>Tetractinellida</taxon>
        <taxon>Astrophorina</taxon>
        <taxon>Geodiidae</taxon>
        <taxon>Geodia</taxon>
    </lineage>
</organism>
<accession>A0AA35QVI6</accession>
<dbReference type="InterPro" id="IPR011009">
    <property type="entry name" value="Kinase-like_dom_sf"/>
</dbReference>
<dbReference type="InterPro" id="IPR008266">
    <property type="entry name" value="Tyr_kinase_AS"/>
</dbReference>
<proteinExistence type="predicted"/>
<keyword evidence="1 3" id="KW-0547">Nucleotide-binding</keyword>
<dbReference type="InterPro" id="IPR000719">
    <property type="entry name" value="Prot_kinase_dom"/>
</dbReference>
<dbReference type="PROSITE" id="PS50011">
    <property type="entry name" value="PROTEIN_KINASE_DOM"/>
    <property type="match status" value="1"/>
</dbReference>
<dbReference type="GO" id="GO:0005524">
    <property type="term" value="F:ATP binding"/>
    <property type="evidence" value="ECO:0007669"/>
    <property type="project" value="UniProtKB-UniRule"/>
</dbReference>
<keyword evidence="2 3" id="KW-0067">ATP-binding</keyword>
<sequence length="538" mass="60694">MAEADSSDVEDGGMATHVLQEFLLGDVEVCGRELGVGSYSSVLEMKYKGMRCAGKKIHRSLYDQGAAVGPEILERYEKECELLSHLRHPCIVQFLGLYLDDGEDVPILMMEYLSCALSDCIDMHGVLASEISYTILHDVALGLRYLHDHAPPIIHRDLTANNILLSSSMRAKISDLGMAKILNLAPAQMTHRMTVCPGTISYMPPEALIAEPLYDTKLDCFSYGVLMLHMFCGEWPIALEYLQPDTTHPGRYVPLTEIERRDKYLRSIGHTHPLMPLIRRCLRNLPAERPGVAEILNELSTMVSRYPPVFGNHVEMLERMHHDEAEIDQLRLEVDQLRKLLHEKEHEVENLRFTTAGEIETLREQIVCLENSRVLQEAQVLELQSESKRMQLSVREMERELAEARSRIEQLSEELEAATSSAQEQGQESLTRLRRLQNELTSSSKEREAVLKKLAKGHLEATVKHVFKNTAADDLAKNYDEFFLNKADDIADQLKMAPGVSDFDAHQMVCDMVQQSYNHCRTVLAGGSQSSSGPSLPL</sequence>